<dbReference type="PANTHER" id="PTHR10000:SF25">
    <property type="entry name" value="PHOSPHATASE YKRA-RELATED"/>
    <property type="match status" value="1"/>
</dbReference>
<dbReference type="RefSeq" id="WP_147573867.1">
    <property type="nucleotide sequence ID" value="NZ_JACOPL010000003.1"/>
</dbReference>
<keyword evidence="2" id="KW-1185">Reference proteome</keyword>
<evidence type="ECO:0000313" key="2">
    <source>
        <dbReference type="Proteomes" id="UP000606499"/>
    </source>
</evidence>
<dbReference type="PANTHER" id="PTHR10000">
    <property type="entry name" value="PHOSPHOSERINE PHOSPHATASE"/>
    <property type="match status" value="1"/>
</dbReference>
<keyword evidence="1" id="KW-0378">Hydrolase</keyword>
<dbReference type="GO" id="GO:0000287">
    <property type="term" value="F:magnesium ion binding"/>
    <property type="evidence" value="ECO:0007669"/>
    <property type="project" value="TreeGrafter"/>
</dbReference>
<dbReference type="Proteomes" id="UP000606499">
    <property type="component" value="Unassembled WGS sequence"/>
</dbReference>
<organism evidence="1 2">
    <name type="scientific">Agathobaculum faecis</name>
    <dbReference type="NCBI Taxonomy" id="2763013"/>
    <lineage>
        <taxon>Bacteria</taxon>
        <taxon>Bacillati</taxon>
        <taxon>Bacillota</taxon>
        <taxon>Clostridia</taxon>
        <taxon>Eubacteriales</taxon>
        <taxon>Butyricicoccaceae</taxon>
        <taxon>Agathobaculum</taxon>
    </lineage>
</organism>
<gene>
    <name evidence="1" type="ORF">H8S45_04900</name>
</gene>
<protein>
    <submittedName>
        <fullName evidence="1">HAD hydrolase family protein</fullName>
    </submittedName>
</protein>
<dbReference type="GO" id="GO:0005829">
    <property type="term" value="C:cytosol"/>
    <property type="evidence" value="ECO:0007669"/>
    <property type="project" value="TreeGrafter"/>
</dbReference>
<dbReference type="SUPFAM" id="SSF56784">
    <property type="entry name" value="HAD-like"/>
    <property type="match status" value="1"/>
</dbReference>
<dbReference type="InterPro" id="IPR036412">
    <property type="entry name" value="HAD-like_sf"/>
</dbReference>
<dbReference type="EMBL" id="JACOPL010000003">
    <property type="protein sequence ID" value="MBC5724798.1"/>
    <property type="molecule type" value="Genomic_DNA"/>
</dbReference>
<proteinExistence type="predicted"/>
<evidence type="ECO:0000313" key="1">
    <source>
        <dbReference type="EMBL" id="MBC5724798.1"/>
    </source>
</evidence>
<dbReference type="Pfam" id="PF08282">
    <property type="entry name" value="Hydrolase_3"/>
    <property type="match status" value="1"/>
</dbReference>
<reference evidence="1" key="1">
    <citation type="submission" date="2020-08" db="EMBL/GenBank/DDBJ databases">
        <title>Genome public.</title>
        <authorList>
            <person name="Liu C."/>
            <person name="Sun Q."/>
        </authorList>
    </citation>
    <scope>NUCLEOTIDE SEQUENCE</scope>
    <source>
        <strain evidence="1">NSJ-28</strain>
    </source>
</reference>
<dbReference type="Gene3D" id="3.40.50.1000">
    <property type="entry name" value="HAD superfamily/HAD-like"/>
    <property type="match status" value="1"/>
</dbReference>
<sequence>MRKKYLFFDIDGTLATGLTTVMPESGARCLERLRANGHFTAIATGRLQASAAVVAQRYGFTHIVADGGYSLTLDGEVIEMQSLPVTDCVALLDRLERQRVPWAVTLENERVCLTADERYLAVAPSNYFPVTVDPAFDYRGMDKLYKVYIACTPENQGEIDLGGLPTVRYNQDVLFIEPVCKQRGIRRMLDVLGVPDEDVAVFGDGTNDVCMFGQGWLSVAMGNACAALKEKADYITTSVDQDGLWNACRHFGWI</sequence>
<dbReference type="InterPro" id="IPR023214">
    <property type="entry name" value="HAD_sf"/>
</dbReference>
<dbReference type="GO" id="GO:0016791">
    <property type="term" value="F:phosphatase activity"/>
    <property type="evidence" value="ECO:0007669"/>
    <property type="project" value="TreeGrafter"/>
</dbReference>
<dbReference type="Gene3D" id="3.30.1240.10">
    <property type="match status" value="1"/>
</dbReference>
<comment type="caution">
    <text evidence="1">The sequence shown here is derived from an EMBL/GenBank/DDBJ whole genome shotgun (WGS) entry which is preliminary data.</text>
</comment>
<name>A0A923RVC9_9FIRM</name>
<dbReference type="AlphaFoldDB" id="A0A923RVC9"/>
<accession>A0A923RVC9</accession>